<gene>
    <name evidence="1" type="ORF">ACFQBM_11885</name>
</gene>
<comment type="caution">
    <text evidence="1">The sequence shown here is derived from an EMBL/GenBank/DDBJ whole genome shotgun (WGS) entry which is preliminary data.</text>
</comment>
<dbReference type="EMBL" id="JBHSVR010000001">
    <property type="protein sequence ID" value="MFC6633991.1"/>
    <property type="molecule type" value="Genomic_DNA"/>
</dbReference>
<evidence type="ECO:0000313" key="2">
    <source>
        <dbReference type="Proteomes" id="UP001596425"/>
    </source>
</evidence>
<proteinExistence type="predicted"/>
<sequence>MLNYSGNNKHCEAVAKHYCALFNNSDVSAIISNDAEVGSSDQAKSLAEFYWFVLDETAKERPKINQLSDSEIAYAVERLFHLIGGYLDRAGYGEIWEQVCDDA</sequence>
<organism evidence="1 2">
    <name type="scientific">Microbulbifer taiwanensis</name>
    <dbReference type="NCBI Taxonomy" id="986746"/>
    <lineage>
        <taxon>Bacteria</taxon>
        <taxon>Pseudomonadati</taxon>
        <taxon>Pseudomonadota</taxon>
        <taxon>Gammaproteobacteria</taxon>
        <taxon>Cellvibrionales</taxon>
        <taxon>Microbulbiferaceae</taxon>
        <taxon>Microbulbifer</taxon>
    </lineage>
</organism>
<dbReference type="RefSeq" id="WP_193190294.1">
    <property type="nucleotide sequence ID" value="NZ_JACZFR010000012.1"/>
</dbReference>
<name>A0ABW1YML7_9GAMM</name>
<accession>A0ABW1YML7</accession>
<dbReference type="Proteomes" id="UP001596425">
    <property type="component" value="Unassembled WGS sequence"/>
</dbReference>
<reference evidence="2" key="1">
    <citation type="journal article" date="2019" name="Int. J. Syst. Evol. Microbiol.">
        <title>The Global Catalogue of Microorganisms (GCM) 10K type strain sequencing project: providing services to taxonomists for standard genome sequencing and annotation.</title>
        <authorList>
            <consortium name="The Broad Institute Genomics Platform"/>
            <consortium name="The Broad Institute Genome Sequencing Center for Infectious Disease"/>
            <person name="Wu L."/>
            <person name="Ma J."/>
        </authorList>
    </citation>
    <scope>NUCLEOTIDE SEQUENCE [LARGE SCALE GENOMIC DNA]</scope>
    <source>
        <strain evidence="2">CGMCC 1.13718</strain>
    </source>
</reference>
<evidence type="ECO:0000313" key="1">
    <source>
        <dbReference type="EMBL" id="MFC6633991.1"/>
    </source>
</evidence>
<protein>
    <submittedName>
        <fullName evidence="1">Uncharacterized protein</fullName>
    </submittedName>
</protein>
<keyword evidence="2" id="KW-1185">Reference proteome</keyword>